<sequence length="301" mass="32975">MPADTVTDHWLTAADGIRLRLCEYGEGDRSLLLLPGRTEPAEKYAEVVERLTRHGWVVFVADWRGQGRSGGRPAHNPRIGHAGDFDIHAADLALYLRAVQASNPLSPITLLAHSMGGGITLRYLQTTPTPPAALKKVITLGAMITLPDQGVPRPLVRLAAEVTCLLGRSGHYALGQGDWGAKDRDFPDNGRTSDPARFAREVILLTDHPELQVGGPSWGWVRAALRLSARLMRGFASPVPLHLLQGDLDPYVPLSILRRFQRRVPNSTLTLLPGALHEPLMERDEVQAAAWAVLDPLLRQP</sequence>
<keyword evidence="3" id="KW-1185">Reference proteome</keyword>
<dbReference type="InterPro" id="IPR029058">
    <property type="entry name" value="AB_hydrolase_fold"/>
</dbReference>
<dbReference type="Proteomes" id="UP000544872">
    <property type="component" value="Unassembled WGS sequence"/>
</dbReference>
<dbReference type="SUPFAM" id="SSF53474">
    <property type="entry name" value="alpha/beta-Hydrolases"/>
    <property type="match status" value="1"/>
</dbReference>
<gene>
    <name evidence="2" type="ORF">FHS48_003678</name>
</gene>
<dbReference type="Pfam" id="PF12146">
    <property type="entry name" value="Hydrolase_4"/>
    <property type="match status" value="1"/>
</dbReference>
<dbReference type="AlphaFoldDB" id="A0A7W9ZIR0"/>
<protein>
    <submittedName>
        <fullName evidence="2">Lysophospholipase</fullName>
        <ecNumber evidence="2">3.1.1.5</ecNumber>
    </submittedName>
</protein>
<feature type="domain" description="Serine aminopeptidase S33" evidence="1">
    <location>
        <begin position="29"/>
        <end position="284"/>
    </location>
</feature>
<keyword evidence="2" id="KW-0378">Hydrolase</keyword>
<name>A0A7W9ZIR0_NOVIT</name>
<organism evidence="2 3">
    <name type="scientific">Novispirillum itersonii</name>
    <name type="common">Aquaspirillum itersonii</name>
    <dbReference type="NCBI Taxonomy" id="189"/>
    <lineage>
        <taxon>Bacteria</taxon>
        <taxon>Pseudomonadati</taxon>
        <taxon>Pseudomonadota</taxon>
        <taxon>Alphaproteobacteria</taxon>
        <taxon>Rhodospirillales</taxon>
        <taxon>Novispirillaceae</taxon>
        <taxon>Novispirillum</taxon>
    </lineage>
</organism>
<dbReference type="PANTHER" id="PTHR11614">
    <property type="entry name" value="PHOSPHOLIPASE-RELATED"/>
    <property type="match status" value="1"/>
</dbReference>
<evidence type="ECO:0000259" key="1">
    <source>
        <dbReference type="Pfam" id="PF12146"/>
    </source>
</evidence>
<evidence type="ECO:0000313" key="3">
    <source>
        <dbReference type="Proteomes" id="UP000544872"/>
    </source>
</evidence>
<dbReference type="GO" id="GO:0004622">
    <property type="term" value="F:phosphatidylcholine lysophospholipase activity"/>
    <property type="evidence" value="ECO:0007669"/>
    <property type="project" value="UniProtKB-EC"/>
</dbReference>
<dbReference type="InterPro" id="IPR022742">
    <property type="entry name" value="Hydrolase_4"/>
</dbReference>
<dbReference type="Gene3D" id="3.40.50.1820">
    <property type="entry name" value="alpha/beta hydrolase"/>
    <property type="match status" value="1"/>
</dbReference>
<comment type="caution">
    <text evidence="2">The sequence shown here is derived from an EMBL/GenBank/DDBJ whole genome shotgun (WGS) entry which is preliminary data.</text>
</comment>
<dbReference type="EMBL" id="JACIIX010000019">
    <property type="protein sequence ID" value="MBB6212228.1"/>
    <property type="molecule type" value="Genomic_DNA"/>
</dbReference>
<dbReference type="EC" id="3.1.1.5" evidence="2"/>
<proteinExistence type="predicted"/>
<accession>A0A7W9ZIR0</accession>
<evidence type="ECO:0000313" key="2">
    <source>
        <dbReference type="EMBL" id="MBB6212228.1"/>
    </source>
</evidence>
<reference evidence="2 3" key="1">
    <citation type="submission" date="2020-08" db="EMBL/GenBank/DDBJ databases">
        <title>Genomic Encyclopedia of Type Strains, Phase IV (KMG-IV): sequencing the most valuable type-strain genomes for metagenomic binning, comparative biology and taxonomic classification.</title>
        <authorList>
            <person name="Goeker M."/>
        </authorList>
    </citation>
    <scope>NUCLEOTIDE SEQUENCE [LARGE SCALE GENOMIC DNA]</scope>
    <source>
        <strain evidence="2 3">DSM 11590</strain>
    </source>
</reference>
<dbReference type="RefSeq" id="WP_184265813.1">
    <property type="nucleotide sequence ID" value="NZ_JACIIX010000019.1"/>
</dbReference>
<dbReference type="InterPro" id="IPR051044">
    <property type="entry name" value="MAG_DAG_Lipase"/>
</dbReference>